<dbReference type="RefSeq" id="WP_250750481.1">
    <property type="nucleotide sequence ID" value="NZ_CP098401.1"/>
</dbReference>
<protein>
    <recommendedName>
        <fullName evidence="4">Rap1a immunity protein domain-containing protein</fullName>
    </recommendedName>
</protein>
<accession>A0ABY4TRL3</accession>
<evidence type="ECO:0000313" key="2">
    <source>
        <dbReference type="EMBL" id="URW75020.1"/>
    </source>
</evidence>
<dbReference type="EMBL" id="CP098401">
    <property type="protein sequence ID" value="URW75020.1"/>
    <property type="molecule type" value="Genomic_DNA"/>
</dbReference>
<sequence length="130" mass="13424">MARWAVLGAVALTTIATPAAAQTMTVQQFLDRVAAVKALGPAGLLSDDMTALKAEMAAVTRAYAADKQASAQAGKPISCAPEGAKIRQAEFMAAFEAIPAAQRGMSLKQAFYGIVAKRFPCPVAGGRPKS</sequence>
<keyword evidence="3" id="KW-1185">Reference proteome</keyword>
<reference evidence="2" key="1">
    <citation type="submission" date="2022-05" db="EMBL/GenBank/DDBJ databases">
        <title>Sphingomonas sp. strain RMG20 Genome sequencing and assembly.</title>
        <authorList>
            <person name="Kim I."/>
        </authorList>
    </citation>
    <scope>NUCLEOTIDE SEQUENCE</scope>
    <source>
        <strain evidence="2">RMG20</strain>
    </source>
</reference>
<evidence type="ECO:0008006" key="4">
    <source>
        <dbReference type="Google" id="ProtNLM"/>
    </source>
</evidence>
<proteinExistence type="predicted"/>
<evidence type="ECO:0000256" key="1">
    <source>
        <dbReference type="SAM" id="SignalP"/>
    </source>
</evidence>
<dbReference type="Proteomes" id="UP001055580">
    <property type="component" value="Chromosome"/>
</dbReference>
<organism evidence="2 3">
    <name type="scientific">Sphingomonas donggukensis</name>
    <dbReference type="NCBI Taxonomy" id="2949093"/>
    <lineage>
        <taxon>Bacteria</taxon>
        <taxon>Pseudomonadati</taxon>
        <taxon>Pseudomonadota</taxon>
        <taxon>Alphaproteobacteria</taxon>
        <taxon>Sphingomonadales</taxon>
        <taxon>Sphingomonadaceae</taxon>
        <taxon>Sphingomonas</taxon>
    </lineage>
</organism>
<name>A0ABY4TRL3_9SPHN</name>
<feature type="chain" id="PRO_5045621849" description="Rap1a immunity protein domain-containing protein" evidence="1">
    <location>
        <begin position="22"/>
        <end position="130"/>
    </location>
</feature>
<gene>
    <name evidence="2" type="ORF">M9980_10665</name>
</gene>
<keyword evidence="1" id="KW-0732">Signal</keyword>
<evidence type="ECO:0000313" key="3">
    <source>
        <dbReference type="Proteomes" id="UP001055580"/>
    </source>
</evidence>
<feature type="signal peptide" evidence="1">
    <location>
        <begin position="1"/>
        <end position="21"/>
    </location>
</feature>